<dbReference type="InterPro" id="IPR011009">
    <property type="entry name" value="Kinase-like_dom_sf"/>
</dbReference>
<keyword evidence="3 6" id="KW-0547">Nucleotide-binding</keyword>
<dbReference type="InterPro" id="IPR017441">
    <property type="entry name" value="Protein_kinase_ATP_BS"/>
</dbReference>
<dbReference type="InterPro" id="IPR000719">
    <property type="entry name" value="Prot_kinase_dom"/>
</dbReference>
<evidence type="ECO:0000256" key="4">
    <source>
        <dbReference type="ARBA" id="ARBA00022777"/>
    </source>
</evidence>
<keyword evidence="5 6" id="KW-0067">ATP-binding</keyword>
<dbReference type="EMBL" id="CACTIH010003687">
    <property type="protein sequence ID" value="CAA2982076.1"/>
    <property type="molecule type" value="Genomic_DNA"/>
</dbReference>
<evidence type="ECO:0000259" key="9">
    <source>
        <dbReference type="PROSITE" id="PS50011"/>
    </source>
</evidence>
<evidence type="ECO:0000256" key="5">
    <source>
        <dbReference type="ARBA" id="ARBA00022840"/>
    </source>
</evidence>
<dbReference type="PANTHER" id="PTHR48055:SF9">
    <property type="entry name" value="PROTEIN KINASE DOMAIN-CONTAINING PROTEIN"/>
    <property type="match status" value="1"/>
</dbReference>
<sequence length="307" mass="33516">MKGTEADVLGLFVLIGGIFGFFVVLLSSAWILSRRRHKLISPVNKEAWKSALSALSKEPAILKVPVEKVYAATNNLHESNFIGQGTSGNVYKGLFSGNQQVAIKHITKDGGAETFVREVGSLAHIRHPNLVALLGYCESEGECFLIYELCPNGNLSEWLYGNDKVLSWIQRLQIAIGSARGLWFLHTFPGGCIVHRDVKPTNILLGTNFEAKLSDFGLSKVMNLDESCVSSEAKSLTKYGSTAEFADPKLHGEYSAEALELTFELALSCTALKQQRPSIGQIIVKLEDAVDISTRTKASSPDWSSVP</sequence>
<keyword evidence="8" id="KW-1133">Transmembrane helix</keyword>
<evidence type="ECO:0000256" key="3">
    <source>
        <dbReference type="ARBA" id="ARBA00022741"/>
    </source>
</evidence>
<feature type="binding site" evidence="6">
    <location>
        <position position="104"/>
    </location>
    <ligand>
        <name>ATP</name>
        <dbReference type="ChEBI" id="CHEBI:30616"/>
    </ligand>
</feature>
<evidence type="ECO:0000256" key="7">
    <source>
        <dbReference type="RuleBase" id="RU000304"/>
    </source>
</evidence>
<keyword evidence="1 7" id="KW-0723">Serine/threonine-protein kinase</keyword>
<dbReference type="SMART" id="SM00220">
    <property type="entry name" value="S_TKc"/>
    <property type="match status" value="1"/>
</dbReference>
<name>A0A8S0RRX9_OLEEU</name>
<keyword evidence="8" id="KW-0472">Membrane</keyword>
<accession>A0A8S0RRX9</accession>
<dbReference type="InterPro" id="IPR001245">
    <property type="entry name" value="Ser-Thr/Tyr_kinase_cat_dom"/>
</dbReference>
<dbReference type="Gramene" id="OE9A033827T1">
    <property type="protein sequence ID" value="OE9A033827C1"/>
    <property type="gene ID" value="OE9A033827"/>
</dbReference>
<dbReference type="GO" id="GO:0016020">
    <property type="term" value="C:membrane"/>
    <property type="evidence" value="ECO:0007669"/>
    <property type="project" value="TreeGrafter"/>
</dbReference>
<keyword evidence="4 10" id="KW-0418">Kinase</keyword>
<dbReference type="Proteomes" id="UP000594638">
    <property type="component" value="Unassembled WGS sequence"/>
</dbReference>
<reference evidence="10 11" key="1">
    <citation type="submission" date="2019-12" db="EMBL/GenBank/DDBJ databases">
        <authorList>
            <person name="Alioto T."/>
            <person name="Alioto T."/>
            <person name="Gomez Garrido J."/>
        </authorList>
    </citation>
    <scope>NUCLEOTIDE SEQUENCE [LARGE SCALE GENOMIC DNA]</scope>
</reference>
<dbReference type="PROSITE" id="PS50011">
    <property type="entry name" value="PROTEIN_KINASE_DOM"/>
    <property type="match status" value="1"/>
</dbReference>
<dbReference type="Pfam" id="PF07714">
    <property type="entry name" value="PK_Tyr_Ser-Thr"/>
    <property type="match status" value="1"/>
</dbReference>
<evidence type="ECO:0000256" key="2">
    <source>
        <dbReference type="ARBA" id="ARBA00022679"/>
    </source>
</evidence>
<keyword evidence="11" id="KW-1185">Reference proteome</keyword>
<comment type="similarity">
    <text evidence="7">Belongs to the protein kinase superfamily.</text>
</comment>
<evidence type="ECO:0000256" key="6">
    <source>
        <dbReference type="PROSITE-ProRule" id="PRU10141"/>
    </source>
</evidence>
<keyword evidence="8" id="KW-0812">Transmembrane</keyword>
<dbReference type="GO" id="GO:0004674">
    <property type="term" value="F:protein serine/threonine kinase activity"/>
    <property type="evidence" value="ECO:0007669"/>
    <property type="project" value="UniProtKB-KW"/>
</dbReference>
<keyword evidence="10" id="KW-0675">Receptor</keyword>
<dbReference type="GO" id="GO:0005524">
    <property type="term" value="F:ATP binding"/>
    <property type="evidence" value="ECO:0007669"/>
    <property type="project" value="UniProtKB-UniRule"/>
</dbReference>
<evidence type="ECO:0000313" key="10">
    <source>
        <dbReference type="EMBL" id="CAA2982076.1"/>
    </source>
</evidence>
<evidence type="ECO:0000256" key="1">
    <source>
        <dbReference type="ARBA" id="ARBA00022527"/>
    </source>
</evidence>
<dbReference type="OrthoDB" id="4062651at2759"/>
<feature type="domain" description="Protein kinase" evidence="9">
    <location>
        <begin position="76"/>
        <end position="307"/>
    </location>
</feature>
<dbReference type="AlphaFoldDB" id="A0A8S0RRX9"/>
<dbReference type="Gene3D" id="1.10.510.10">
    <property type="entry name" value="Transferase(Phosphotransferase) domain 1"/>
    <property type="match status" value="1"/>
</dbReference>
<dbReference type="Gene3D" id="3.30.200.20">
    <property type="entry name" value="Phosphorylase Kinase, domain 1"/>
    <property type="match status" value="1"/>
</dbReference>
<dbReference type="PANTHER" id="PTHR48055">
    <property type="entry name" value="LEUCINE-RICH REPEAT RECEPTOR PROTEIN KINASE EMS1"/>
    <property type="match status" value="1"/>
</dbReference>
<organism evidence="10 11">
    <name type="scientific">Olea europaea subsp. europaea</name>
    <dbReference type="NCBI Taxonomy" id="158383"/>
    <lineage>
        <taxon>Eukaryota</taxon>
        <taxon>Viridiplantae</taxon>
        <taxon>Streptophyta</taxon>
        <taxon>Embryophyta</taxon>
        <taxon>Tracheophyta</taxon>
        <taxon>Spermatophyta</taxon>
        <taxon>Magnoliopsida</taxon>
        <taxon>eudicotyledons</taxon>
        <taxon>Gunneridae</taxon>
        <taxon>Pentapetalae</taxon>
        <taxon>asterids</taxon>
        <taxon>lamiids</taxon>
        <taxon>Lamiales</taxon>
        <taxon>Oleaceae</taxon>
        <taxon>Oleeae</taxon>
        <taxon>Olea</taxon>
    </lineage>
</organism>
<dbReference type="PROSITE" id="PS00108">
    <property type="entry name" value="PROTEIN_KINASE_ST"/>
    <property type="match status" value="1"/>
</dbReference>
<dbReference type="InterPro" id="IPR051564">
    <property type="entry name" value="LRR_receptor-like_kinase"/>
</dbReference>
<dbReference type="SUPFAM" id="SSF56112">
    <property type="entry name" value="Protein kinase-like (PK-like)"/>
    <property type="match status" value="1"/>
</dbReference>
<keyword evidence="2" id="KW-0808">Transferase</keyword>
<evidence type="ECO:0000256" key="8">
    <source>
        <dbReference type="SAM" id="Phobius"/>
    </source>
</evidence>
<dbReference type="InterPro" id="IPR008271">
    <property type="entry name" value="Ser/Thr_kinase_AS"/>
</dbReference>
<dbReference type="PROSITE" id="PS00107">
    <property type="entry name" value="PROTEIN_KINASE_ATP"/>
    <property type="match status" value="1"/>
</dbReference>
<gene>
    <name evidence="10" type="ORF">OLEA9_A033827</name>
</gene>
<comment type="caution">
    <text evidence="10">The sequence shown here is derived from an EMBL/GenBank/DDBJ whole genome shotgun (WGS) entry which is preliminary data.</text>
</comment>
<protein>
    <submittedName>
        <fullName evidence="10">Probable receptor kinase At5g18500</fullName>
    </submittedName>
</protein>
<feature type="transmembrane region" description="Helical" evidence="8">
    <location>
        <begin position="12"/>
        <end position="32"/>
    </location>
</feature>
<proteinExistence type="inferred from homology"/>
<evidence type="ECO:0000313" key="11">
    <source>
        <dbReference type="Proteomes" id="UP000594638"/>
    </source>
</evidence>